<feature type="transmembrane region" description="Helical" evidence="1">
    <location>
        <begin position="12"/>
        <end position="35"/>
    </location>
</feature>
<keyword evidence="1" id="KW-0472">Membrane</keyword>
<keyword evidence="1" id="KW-0812">Transmembrane</keyword>
<dbReference type="SUPFAM" id="SSF49899">
    <property type="entry name" value="Concanavalin A-like lectins/glucanases"/>
    <property type="match status" value="1"/>
</dbReference>
<evidence type="ECO:0008006" key="4">
    <source>
        <dbReference type="Google" id="ProtNLM"/>
    </source>
</evidence>
<reference evidence="2 3" key="1">
    <citation type="journal article" date="2016" name="Nat. Commun.">
        <title>Thousands of microbial genomes shed light on interconnected biogeochemical processes in an aquifer system.</title>
        <authorList>
            <person name="Anantharaman K."/>
            <person name="Brown C.T."/>
            <person name="Hug L.A."/>
            <person name="Sharon I."/>
            <person name="Castelle C.J."/>
            <person name="Probst A.J."/>
            <person name="Thomas B.C."/>
            <person name="Singh A."/>
            <person name="Wilkins M.J."/>
            <person name="Karaoz U."/>
            <person name="Brodie E.L."/>
            <person name="Williams K.H."/>
            <person name="Hubbard S.S."/>
            <person name="Banfield J.F."/>
        </authorList>
    </citation>
    <scope>NUCLEOTIDE SEQUENCE [LARGE SCALE GENOMIC DNA]</scope>
</reference>
<sequence>MTTRLTHNAGLTFLEMIIVVTLFLIIVASTIPRFFRNSAFGQDQTYQTAQDIAHLIGIAQSNAASNRDNDHWGMHLVDNGTTDCGSTSTVDCAVLYKGNSFSGRDTAYDQTYVIPGTDGIGESSVFDFYFNKHTGFAHGLSIPTRSLVGYWPFTASTTIDLVSNITNDVRSEALTHVTSTCAMMSDCFLFDGLTSYASSTLANGNLNFTGDISVSVWFKLNASQDSAFVAKGSIEGGSYDFFFGIANLSPSNKLTFYSDSGLGVESTSEFTDTTSWHHVVFTCSVSSPSPYALYIDNEVDTSGTGCVAHTNSNTNLFFGGSVGWPAYLNGYLDEVMIFNRALSAAEVDQIYTATSPTAVTSGERTFGDIYVVNGYATSTVRIFGNGGVTVVRNNS</sequence>
<evidence type="ECO:0000313" key="2">
    <source>
        <dbReference type="EMBL" id="OGY90710.1"/>
    </source>
</evidence>
<evidence type="ECO:0000313" key="3">
    <source>
        <dbReference type="Proteomes" id="UP000177349"/>
    </source>
</evidence>
<proteinExistence type="predicted"/>
<dbReference type="InterPro" id="IPR013320">
    <property type="entry name" value="ConA-like_dom_sf"/>
</dbReference>
<keyword evidence="1" id="KW-1133">Transmembrane helix</keyword>
<dbReference type="EMBL" id="MHKN01000059">
    <property type="protein sequence ID" value="OGY90710.1"/>
    <property type="molecule type" value="Genomic_DNA"/>
</dbReference>
<evidence type="ECO:0000256" key="1">
    <source>
        <dbReference type="SAM" id="Phobius"/>
    </source>
</evidence>
<dbReference type="AlphaFoldDB" id="A0A1G2BQT1"/>
<accession>A0A1G2BQT1</accession>
<name>A0A1G2BQT1_9BACT</name>
<dbReference type="Pfam" id="PF13385">
    <property type="entry name" value="Laminin_G_3"/>
    <property type="match status" value="1"/>
</dbReference>
<comment type="caution">
    <text evidence="2">The sequence shown here is derived from an EMBL/GenBank/DDBJ whole genome shotgun (WGS) entry which is preliminary data.</text>
</comment>
<organism evidence="2 3">
    <name type="scientific">Candidatus Komeilibacteria bacterium RIFCSPLOWO2_01_FULL_53_11</name>
    <dbReference type="NCBI Taxonomy" id="1798552"/>
    <lineage>
        <taxon>Bacteria</taxon>
        <taxon>Candidatus Komeiliibacteriota</taxon>
    </lineage>
</organism>
<dbReference type="Proteomes" id="UP000177349">
    <property type="component" value="Unassembled WGS sequence"/>
</dbReference>
<gene>
    <name evidence="2" type="ORF">A3B31_02605</name>
</gene>
<dbReference type="Gene3D" id="2.60.120.200">
    <property type="match status" value="1"/>
</dbReference>
<protein>
    <recommendedName>
        <fullName evidence="4">LamG-like jellyroll fold domain-containing protein</fullName>
    </recommendedName>
</protein>